<feature type="domain" description="PD-(D/E)XK endonuclease-like" evidence="10">
    <location>
        <begin position="815"/>
        <end position="1160"/>
    </location>
</feature>
<dbReference type="InterPro" id="IPR049035">
    <property type="entry name" value="ADDB_N"/>
</dbReference>
<dbReference type="GO" id="GO:0004527">
    <property type="term" value="F:exonuclease activity"/>
    <property type="evidence" value="ECO:0007669"/>
    <property type="project" value="UniProtKB-KW"/>
</dbReference>
<dbReference type="Gene3D" id="3.40.50.300">
    <property type="entry name" value="P-loop containing nucleotide triphosphate hydrolases"/>
    <property type="match status" value="4"/>
</dbReference>
<sequence length="1189" mass="133227">MAKSVQLWFGPTGSGRSQGVIEAMRQEVAVRPIGSPLLWVVPDETAFAAEQMLMASMQSALRPEVITLRRLAERVRASVGRGGHVVNRVGRHILLHAAYEDVRHRLGPLQRAVTGAGLYEQILAVFDEMILYEVDLQALEGAIETAAARIDEIDHPHHSRAAASLFGKLRDICTLYVRYRELLQQHDLFDPALALTDAASVVDEVPWLRTSRLYIDGFSLIAPQELRFITALSEQAEEAVVVLGEIQAEALAACAKSRDATANWPRLQDWWREHGDVNDEHHDLAHFYSAARLVSALMERGIAWEAVAFEPGKRFAKSGLARLERALAGQSEGIDGHTEGVRIWRAPDQEAEMQAVVDDIVSLVERGDARGRDIAIVCPSLDDYGQRLAQRLAKAGVAHAIDVFPTLDEHPLGHFITKAIAVVQSNMSAAAVASWIRSPYSGLTEDERDRFDLYIRMYDVSGRAAWFSDTPWTYAQMAVDGDAVAGTREDQFANRIRVQLVAKLQPFVTACNEPTLRLADFAKAIWQLFEGCDVKAKVAAAVVNGDAQASVLAGSMEEQAWNQCIALLDDLAGIYPDVRLPQRDVLSLVVDALRRERLATIPSSVDQVLICDYRRADHWTKPYVFVVGADDAHLPPRASDVGILRDDEREMFTRAFGVPLGFTEAEQHIVLQRVPYKVLTRASTLLTISWAVSAGVKEHEAAVHVRFVANALAVPVTDVQLPDTGVMKDAQMPILRPDRALHLLVQRLAGLQRGMAWNQILDSAIVQDILDYFFDEHAERVQVLRNSLRGLVHRLSHGRLPQEVAEGLFGRPLRTSVNRLETFATCPERHFLQYGLRLEPLSFAAVRPQDVGTFLHDVAQALIARLVELEATASSRPAASWDEHVIRVADDVFEEQIHRAKYRRLQRERVGGVRMADLLRGVRWLARMFWRQLQDGAFRPYGLERSYGLGEEAWPPLAWRTNGGTEVELRGRIDRVDLFERDGVRWFRILDYKSNADTVLDATKVFYGLQLQLLTYAEVVRRQLADGTVAKPAGVHYVPLLAVWDISDAPEGLSRDQILSKYRAKGYMHASHDVIVAMDRQLYAGGATPLFSAVLKKDGEYTKDAKVWSDEQWQRVTQFVWSWVERIADRIMAGDIGVRPYFVKHVDSGCTHCPYSMVCHFEHADHHASYRVLHKRTFADVLDAGEAQS</sequence>
<dbReference type="SUPFAM" id="SSF52540">
    <property type="entry name" value="P-loop containing nucleoside triphosphate hydrolases"/>
    <property type="match status" value="1"/>
</dbReference>
<proteinExistence type="predicted"/>
<dbReference type="EMBL" id="SORF01000001">
    <property type="protein sequence ID" value="TDY51029.1"/>
    <property type="molecule type" value="Genomic_DNA"/>
</dbReference>
<keyword evidence="1" id="KW-0540">Nuclease</keyword>
<feature type="domain" description="ATP-dependent helicase/deoxyribonuclease subunit B N-terminal" evidence="11">
    <location>
        <begin position="9"/>
        <end position="243"/>
    </location>
</feature>
<keyword evidence="5 12" id="KW-0347">Helicase</keyword>
<evidence type="ECO:0000256" key="6">
    <source>
        <dbReference type="ARBA" id="ARBA00022839"/>
    </source>
</evidence>
<dbReference type="RefSeq" id="WP_134158034.1">
    <property type="nucleotide sequence ID" value="NZ_SORF01000001.1"/>
</dbReference>
<keyword evidence="2" id="KW-0547">Nucleotide-binding</keyword>
<evidence type="ECO:0000256" key="2">
    <source>
        <dbReference type="ARBA" id="ARBA00022741"/>
    </source>
</evidence>
<dbReference type="Proteomes" id="UP000294581">
    <property type="component" value="Unassembled WGS sequence"/>
</dbReference>
<dbReference type="AlphaFoldDB" id="A0A4R8LTJ3"/>
<keyword evidence="3" id="KW-0227">DNA damage</keyword>
<dbReference type="GO" id="GO:0003677">
    <property type="term" value="F:DNA binding"/>
    <property type="evidence" value="ECO:0007669"/>
    <property type="project" value="UniProtKB-KW"/>
</dbReference>
<keyword evidence="6" id="KW-0269">Exonuclease</keyword>
<comment type="caution">
    <text evidence="12">The sequence shown here is derived from an EMBL/GenBank/DDBJ whole genome shotgun (WGS) entry which is preliminary data.</text>
</comment>
<keyword evidence="4" id="KW-0378">Hydrolase</keyword>
<evidence type="ECO:0000259" key="10">
    <source>
        <dbReference type="Pfam" id="PF12705"/>
    </source>
</evidence>
<dbReference type="PANTHER" id="PTHR30591">
    <property type="entry name" value="RECBCD ENZYME SUBUNIT RECC"/>
    <property type="match status" value="1"/>
</dbReference>
<dbReference type="OrthoDB" id="9758506at2"/>
<keyword evidence="7" id="KW-0067">ATP-binding</keyword>
<organism evidence="12 13">
    <name type="scientific">Alicyclobacillus sacchari</name>
    <dbReference type="NCBI Taxonomy" id="392010"/>
    <lineage>
        <taxon>Bacteria</taxon>
        <taxon>Bacillati</taxon>
        <taxon>Bacillota</taxon>
        <taxon>Bacilli</taxon>
        <taxon>Bacillales</taxon>
        <taxon>Alicyclobacillaceae</taxon>
        <taxon>Alicyclobacillus</taxon>
    </lineage>
</organism>
<dbReference type="Pfam" id="PF12705">
    <property type="entry name" value="PDDEXK_1"/>
    <property type="match status" value="1"/>
</dbReference>
<dbReference type="PANTHER" id="PTHR30591:SF1">
    <property type="entry name" value="RECBCD ENZYME SUBUNIT RECC"/>
    <property type="match status" value="1"/>
</dbReference>
<evidence type="ECO:0000256" key="4">
    <source>
        <dbReference type="ARBA" id="ARBA00022801"/>
    </source>
</evidence>
<evidence type="ECO:0000256" key="8">
    <source>
        <dbReference type="ARBA" id="ARBA00023125"/>
    </source>
</evidence>
<accession>A0A4R8LTJ3</accession>
<evidence type="ECO:0000256" key="7">
    <source>
        <dbReference type="ARBA" id="ARBA00022840"/>
    </source>
</evidence>
<evidence type="ECO:0000256" key="1">
    <source>
        <dbReference type="ARBA" id="ARBA00022722"/>
    </source>
</evidence>
<reference evidence="12 13" key="1">
    <citation type="submission" date="2019-03" db="EMBL/GenBank/DDBJ databases">
        <title>Genomic Encyclopedia of Type Strains, Phase IV (KMG-IV): sequencing the most valuable type-strain genomes for metagenomic binning, comparative biology and taxonomic classification.</title>
        <authorList>
            <person name="Goeker M."/>
        </authorList>
    </citation>
    <scope>NUCLEOTIDE SEQUENCE [LARGE SCALE GENOMIC DNA]</scope>
    <source>
        <strain evidence="12 13">DSM 17974</strain>
    </source>
</reference>
<evidence type="ECO:0000313" key="13">
    <source>
        <dbReference type="Proteomes" id="UP000294581"/>
    </source>
</evidence>
<keyword evidence="8" id="KW-0238">DNA-binding</keyword>
<protein>
    <submittedName>
        <fullName evidence="12">DNA helicase/exodeoxyribonuclease V subunit B</fullName>
    </submittedName>
</protein>
<evidence type="ECO:0000256" key="9">
    <source>
        <dbReference type="ARBA" id="ARBA00023204"/>
    </source>
</evidence>
<evidence type="ECO:0000313" key="12">
    <source>
        <dbReference type="EMBL" id="TDY51029.1"/>
    </source>
</evidence>
<name>A0A4R8LTJ3_9BACL</name>
<dbReference type="InterPro" id="IPR038726">
    <property type="entry name" value="PDDEXK_AddAB-type"/>
</dbReference>
<evidence type="ECO:0000256" key="5">
    <source>
        <dbReference type="ARBA" id="ARBA00022806"/>
    </source>
</evidence>
<dbReference type="GO" id="GO:0005524">
    <property type="term" value="F:ATP binding"/>
    <property type="evidence" value="ECO:0007669"/>
    <property type="project" value="UniProtKB-KW"/>
</dbReference>
<dbReference type="GO" id="GO:0004386">
    <property type="term" value="F:helicase activity"/>
    <property type="evidence" value="ECO:0007669"/>
    <property type="project" value="UniProtKB-KW"/>
</dbReference>
<evidence type="ECO:0000256" key="3">
    <source>
        <dbReference type="ARBA" id="ARBA00022763"/>
    </source>
</evidence>
<gene>
    <name evidence="12" type="ORF">C7445_10120</name>
</gene>
<dbReference type="GO" id="GO:0006281">
    <property type="term" value="P:DNA repair"/>
    <property type="evidence" value="ECO:0007669"/>
    <property type="project" value="UniProtKB-KW"/>
</dbReference>
<evidence type="ECO:0000259" key="11">
    <source>
        <dbReference type="Pfam" id="PF21445"/>
    </source>
</evidence>
<dbReference type="InterPro" id="IPR027417">
    <property type="entry name" value="P-loop_NTPase"/>
</dbReference>
<dbReference type="GO" id="GO:0006310">
    <property type="term" value="P:DNA recombination"/>
    <property type="evidence" value="ECO:0007669"/>
    <property type="project" value="TreeGrafter"/>
</dbReference>
<keyword evidence="9" id="KW-0234">DNA repair</keyword>
<keyword evidence="13" id="KW-1185">Reference proteome</keyword>
<dbReference type="Pfam" id="PF21445">
    <property type="entry name" value="ADDB_N"/>
    <property type="match status" value="1"/>
</dbReference>